<organism evidence="2 3">
    <name type="scientific">Pseudodonghicola xiamenensis</name>
    <dbReference type="NCBI Taxonomy" id="337702"/>
    <lineage>
        <taxon>Bacteria</taxon>
        <taxon>Pseudomonadati</taxon>
        <taxon>Pseudomonadota</taxon>
        <taxon>Alphaproteobacteria</taxon>
        <taxon>Rhodobacterales</taxon>
        <taxon>Paracoccaceae</taxon>
        <taxon>Pseudodonghicola</taxon>
    </lineage>
</organism>
<gene>
    <name evidence="2" type="ORF">GCM10010961_06250</name>
</gene>
<reference evidence="2" key="1">
    <citation type="journal article" date="2014" name="Int. J. Syst. Evol. Microbiol.">
        <title>Complete genome sequence of Corynebacterium casei LMG S-19264T (=DSM 44701T), isolated from a smear-ripened cheese.</title>
        <authorList>
            <consortium name="US DOE Joint Genome Institute (JGI-PGF)"/>
            <person name="Walter F."/>
            <person name="Albersmeier A."/>
            <person name="Kalinowski J."/>
            <person name="Ruckert C."/>
        </authorList>
    </citation>
    <scope>NUCLEOTIDE SEQUENCE</scope>
    <source>
        <strain evidence="2">CGMCC 1.7081</strain>
    </source>
</reference>
<dbReference type="Proteomes" id="UP000611500">
    <property type="component" value="Unassembled WGS sequence"/>
</dbReference>
<sequence>MADRLAVAARTQPRSSAMPGLRGSVSLGKGAVRAISVVCMRGRSGYSIATKLARGRRLGKLGWGRRRVGLGGGWF</sequence>
<evidence type="ECO:0000256" key="1">
    <source>
        <dbReference type="SAM" id="MobiDB-lite"/>
    </source>
</evidence>
<evidence type="ECO:0000313" key="3">
    <source>
        <dbReference type="Proteomes" id="UP000611500"/>
    </source>
</evidence>
<feature type="region of interest" description="Disordered" evidence="1">
    <location>
        <begin position="1"/>
        <end position="20"/>
    </location>
</feature>
<accession>A0A8J3H3N1</accession>
<evidence type="ECO:0000313" key="2">
    <source>
        <dbReference type="EMBL" id="GHG82058.1"/>
    </source>
</evidence>
<keyword evidence="3" id="KW-1185">Reference proteome</keyword>
<reference evidence="2" key="2">
    <citation type="submission" date="2020-09" db="EMBL/GenBank/DDBJ databases">
        <authorList>
            <person name="Sun Q."/>
            <person name="Zhou Y."/>
        </authorList>
    </citation>
    <scope>NUCLEOTIDE SEQUENCE</scope>
    <source>
        <strain evidence="2">CGMCC 1.7081</strain>
    </source>
</reference>
<dbReference type="EMBL" id="BNAP01000002">
    <property type="protein sequence ID" value="GHG82058.1"/>
    <property type="molecule type" value="Genomic_DNA"/>
</dbReference>
<dbReference type="AlphaFoldDB" id="A0A8J3H3N1"/>
<name>A0A8J3H3N1_9RHOB</name>
<comment type="caution">
    <text evidence="2">The sequence shown here is derived from an EMBL/GenBank/DDBJ whole genome shotgun (WGS) entry which is preliminary data.</text>
</comment>
<protein>
    <submittedName>
        <fullName evidence="2">Uncharacterized protein</fullName>
    </submittedName>
</protein>
<proteinExistence type="predicted"/>